<name>A0ACB0YV63_MELEN</name>
<sequence length="157" mass="17471">MISHHLLASSSIKMLSHSRCFSHKDWKNNFADNKLGEANPSGSNTLANCFSTNLLFIFLLFSTTGKVTESLSVSIFHGIPRIFDLLFSKRSSIGNSSLNSKQLEMNSRRFIWAVLNIFFNLKYASEASSFVSTPINILSTYELFLSLCAIGSSIDSK</sequence>
<keyword evidence="2" id="KW-1185">Reference proteome</keyword>
<accession>A0ACB0YV63</accession>
<dbReference type="EMBL" id="CAVMJV010000019">
    <property type="protein sequence ID" value="CAK5064347.1"/>
    <property type="molecule type" value="Genomic_DNA"/>
</dbReference>
<organism evidence="1 2">
    <name type="scientific">Meloidogyne enterolobii</name>
    <name type="common">Root-knot nematode worm</name>
    <name type="synonym">Meloidogyne mayaguensis</name>
    <dbReference type="NCBI Taxonomy" id="390850"/>
    <lineage>
        <taxon>Eukaryota</taxon>
        <taxon>Metazoa</taxon>
        <taxon>Ecdysozoa</taxon>
        <taxon>Nematoda</taxon>
        <taxon>Chromadorea</taxon>
        <taxon>Rhabditida</taxon>
        <taxon>Tylenchina</taxon>
        <taxon>Tylenchomorpha</taxon>
        <taxon>Tylenchoidea</taxon>
        <taxon>Meloidogynidae</taxon>
        <taxon>Meloidogyninae</taxon>
        <taxon>Meloidogyne</taxon>
    </lineage>
</organism>
<dbReference type="Proteomes" id="UP001497535">
    <property type="component" value="Unassembled WGS sequence"/>
</dbReference>
<protein>
    <submittedName>
        <fullName evidence="1">Uncharacterized protein</fullName>
    </submittedName>
</protein>
<evidence type="ECO:0000313" key="2">
    <source>
        <dbReference type="Proteomes" id="UP001497535"/>
    </source>
</evidence>
<reference evidence="1" key="1">
    <citation type="submission" date="2023-11" db="EMBL/GenBank/DDBJ databases">
        <authorList>
            <person name="Poullet M."/>
        </authorList>
    </citation>
    <scope>NUCLEOTIDE SEQUENCE</scope>
    <source>
        <strain evidence="1">E1834</strain>
    </source>
</reference>
<gene>
    <name evidence="1" type="ORF">MENTE1834_LOCUS17008</name>
</gene>
<proteinExistence type="predicted"/>
<evidence type="ECO:0000313" key="1">
    <source>
        <dbReference type="EMBL" id="CAK5064347.1"/>
    </source>
</evidence>
<comment type="caution">
    <text evidence="1">The sequence shown here is derived from an EMBL/GenBank/DDBJ whole genome shotgun (WGS) entry which is preliminary data.</text>
</comment>